<name>A0AA89BKI1_9ASTE</name>
<accession>A0AA89BKI1</accession>
<feature type="domain" description="Spen paralogue and orthologue SPOC C-terminal" evidence="2">
    <location>
        <begin position="399"/>
        <end position="465"/>
    </location>
</feature>
<dbReference type="Pfam" id="PF07744">
    <property type="entry name" value="SPOC"/>
    <property type="match status" value="1"/>
</dbReference>
<evidence type="ECO:0000313" key="4">
    <source>
        <dbReference type="Proteomes" id="UP001188597"/>
    </source>
</evidence>
<dbReference type="InterPro" id="IPR012921">
    <property type="entry name" value="SPOC_C"/>
</dbReference>
<feature type="region of interest" description="Disordered" evidence="1">
    <location>
        <begin position="361"/>
        <end position="386"/>
    </location>
</feature>
<dbReference type="PANTHER" id="PTHR11477:SF37">
    <property type="entry name" value="SPEN PARALOGUE AND ORTHOLOGUE SPOC C-TERMINAL DOMAIN-CONTAINING PROTEIN"/>
    <property type="match status" value="1"/>
</dbReference>
<proteinExistence type="predicted"/>
<keyword evidence="4" id="KW-1185">Reference proteome</keyword>
<dbReference type="AlphaFoldDB" id="A0AA89BKI1"/>
<evidence type="ECO:0000313" key="3">
    <source>
        <dbReference type="EMBL" id="KAK3039992.1"/>
    </source>
</evidence>
<gene>
    <name evidence="3" type="ORF">RJ639_027182</name>
</gene>
<dbReference type="EMBL" id="JAVXUP010000066">
    <property type="protein sequence ID" value="KAK3039992.1"/>
    <property type="molecule type" value="Genomic_DNA"/>
</dbReference>
<evidence type="ECO:0000256" key="1">
    <source>
        <dbReference type="SAM" id="MobiDB-lite"/>
    </source>
</evidence>
<comment type="caution">
    <text evidence="3">The sequence shown here is derived from an EMBL/GenBank/DDBJ whole genome shotgun (WGS) entry which is preliminary data.</text>
</comment>
<sequence>MWHAKQENIFLPGQTPSTPKRFQESHIGKMIHPPPSVNYDNNFTGGSSRKRKSRDMDSPGATPEYCFPWESKPQDICSALESNRQGNYVGVHFNQTESAEPGNFRQQFKNDLFHLRNDFPETWPISSMNFHKNGIDRISNDSLSLPPQYLQPKGPLPLRNSSVRETPMVPNGQTHASYAGHSEAHRFLPFPKSGNQSSEKAHIAADLQDLTGSEVNDSVFRDKLPQEMCNTTSEQLRPVENLHQHFFQPNTYFDGLNRTLSREDKFESVQLNQSGNCSNDAAIGEPPNAETSSLGASVYGDNRSVEHEVKISRAPLGNRFKYASQNKERIHGDGDMIIKEIATASDAEKLKYSVSEDIPSKNAGEIVGNDQKDDESHSSPILEAKSSLTSGTAASTVAEKLWDGSLQLSSSVTLSAVAFFRSGERLLDAKWSEFVEVKGKVRLEAFEKYIQDLPRSRNRGLMVSSMFLHNLI</sequence>
<dbReference type="PANTHER" id="PTHR11477">
    <property type="entry name" value="TRANSCRIPTION FACTOR S-II ZINC FINGER DOMAIN-CONTAINING PROTEIN"/>
    <property type="match status" value="1"/>
</dbReference>
<protein>
    <recommendedName>
        <fullName evidence="2">Spen paralogue and orthologue SPOC C-terminal domain-containing protein</fullName>
    </recommendedName>
</protein>
<dbReference type="Proteomes" id="UP001188597">
    <property type="component" value="Unassembled WGS sequence"/>
</dbReference>
<feature type="region of interest" description="Disordered" evidence="1">
    <location>
        <begin position="1"/>
        <end position="61"/>
    </location>
</feature>
<dbReference type="GO" id="GO:0005634">
    <property type="term" value="C:nucleus"/>
    <property type="evidence" value="ECO:0007669"/>
    <property type="project" value="TreeGrafter"/>
</dbReference>
<organism evidence="3 4">
    <name type="scientific">Escallonia herrerae</name>
    <dbReference type="NCBI Taxonomy" id="1293975"/>
    <lineage>
        <taxon>Eukaryota</taxon>
        <taxon>Viridiplantae</taxon>
        <taxon>Streptophyta</taxon>
        <taxon>Embryophyta</taxon>
        <taxon>Tracheophyta</taxon>
        <taxon>Spermatophyta</taxon>
        <taxon>Magnoliopsida</taxon>
        <taxon>eudicotyledons</taxon>
        <taxon>Gunneridae</taxon>
        <taxon>Pentapetalae</taxon>
        <taxon>asterids</taxon>
        <taxon>campanulids</taxon>
        <taxon>Escalloniales</taxon>
        <taxon>Escalloniaceae</taxon>
        <taxon>Escallonia</taxon>
    </lineage>
</organism>
<dbReference type="GO" id="GO:0006351">
    <property type="term" value="P:DNA-templated transcription"/>
    <property type="evidence" value="ECO:0007669"/>
    <property type="project" value="TreeGrafter"/>
</dbReference>
<evidence type="ECO:0000259" key="2">
    <source>
        <dbReference type="Pfam" id="PF07744"/>
    </source>
</evidence>
<reference evidence="3" key="1">
    <citation type="submission" date="2022-12" db="EMBL/GenBank/DDBJ databases">
        <title>Draft genome assemblies for two species of Escallonia (Escalloniales).</title>
        <authorList>
            <person name="Chanderbali A."/>
            <person name="Dervinis C."/>
            <person name="Anghel I."/>
            <person name="Soltis D."/>
            <person name="Soltis P."/>
            <person name="Zapata F."/>
        </authorList>
    </citation>
    <scope>NUCLEOTIDE SEQUENCE</scope>
    <source>
        <strain evidence="3">UCBG64.0493</strain>
        <tissue evidence="3">Leaf</tissue>
    </source>
</reference>